<keyword evidence="1" id="KW-0472">Membrane</keyword>
<evidence type="ECO:0000313" key="3">
    <source>
        <dbReference type="Proteomes" id="UP000008694"/>
    </source>
</evidence>
<evidence type="ECO:0000256" key="1">
    <source>
        <dbReference type="SAM" id="Phobius"/>
    </source>
</evidence>
<keyword evidence="3" id="KW-1185">Reference proteome</keyword>
<keyword evidence="1" id="KW-1133">Transmembrane helix</keyword>
<name>D7KMT9_ARALL</name>
<sequence length="370" mass="40545">MARRRRTLSSLCCFAPLPKNPNEFRLLFIKLLKFLAHPLPLIPSSIPSLCLVECRYGSISSLKIFGPPVRCAPPPTKRTSSYFAVGSFLLSYPSCVNRLSRVKPIVSPTSLSGDLCPLLVSVVDDPVASVSRRRLFSTLLGLSQIPTSQFQKKALIWAWPILGPFGFCKGPLKCLGCKQILANLGPNVVQRSSSAPNTSSGYLRLSLCHPLAFSCFFTHRFTGYFSGFPLLIPDTSSVGLICFRSRTTFVGSDPAHLRQSLLTGYFSGVPMPASKANPGCFQPRSTFDGSNFVSTSHCTVTISLPVEVSVLFAISLMGMLVLVSFDTSPGPLSSFFQLVSLCLSYVWSRFLFFKLATRVCPMKPNRHVSF</sequence>
<dbReference type="Proteomes" id="UP000008694">
    <property type="component" value="Unassembled WGS sequence"/>
</dbReference>
<feature type="transmembrane region" description="Helical" evidence="1">
    <location>
        <begin position="335"/>
        <end position="356"/>
    </location>
</feature>
<gene>
    <name evidence="2" type="ORF">ARALYDRAFT_891299</name>
</gene>
<reference evidence="3" key="1">
    <citation type="journal article" date="2011" name="Nat. Genet.">
        <title>The Arabidopsis lyrata genome sequence and the basis of rapid genome size change.</title>
        <authorList>
            <person name="Hu T.T."/>
            <person name="Pattyn P."/>
            <person name="Bakker E.G."/>
            <person name="Cao J."/>
            <person name="Cheng J.-F."/>
            <person name="Clark R.M."/>
            <person name="Fahlgren N."/>
            <person name="Fawcett J.A."/>
            <person name="Grimwood J."/>
            <person name="Gundlach H."/>
            <person name="Haberer G."/>
            <person name="Hollister J.D."/>
            <person name="Ossowski S."/>
            <person name="Ottilar R.P."/>
            <person name="Salamov A.A."/>
            <person name="Schneeberger K."/>
            <person name="Spannagl M."/>
            <person name="Wang X."/>
            <person name="Yang L."/>
            <person name="Nasrallah M.E."/>
            <person name="Bergelson J."/>
            <person name="Carrington J.C."/>
            <person name="Gaut B.S."/>
            <person name="Schmutz J."/>
            <person name="Mayer K.F.X."/>
            <person name="Van de Peer Y."/>
            <person name="Grigoriev I.V."/>
            <person name="Nordborg M."/>
            <person name="Weigel D."/>
            <person name="Guo Y.-L."/>
        </authorList>
    </citation>
    <scope>NUCLEOTIDE SEQUENCE [LARGE SCALE GENOMIC DNA]</scope>
    <source>
        <strain evidence="3">cv. MN47</strain>
    </source>
</reference>
<protein>
    <submittedName>
        <fullName evidence="2">Predicted protein</fullName>
    </submittedName>
</protein>
<organism evidence="3">
    <name type="scientific">Arabidopsis lyrata subsp. lyrata</name>
    <name type="common">Lyre-leaved rock-cress</name>
    <dbReference type="NCBI Taxonomy" id="81972"/>
    <lineage>
        <taxon>Eukaryota</taxon>
        <taxon>Viridiplantae</taxon>
        <taxon>Streptophyta</taxon>
        <taxon>Embryophyta</taxon>
        <taxon>Tracheophyta</taxon>
        <taxon>Spermatophyta</taxon>
        <taxon>Magnoliopsida</taxon>
        <taxon>eudicotyledons</taxon>
        <taxon>Gunneridae</taxon>
        <taxon>Pentapetalae</taxon>
        <taxon>rosids</taxon>
        <taxon>malvids</taxon>
        <taxon>Brassicales</taxon>
        <taxon>Brassicaceae</taxon>
        <taxon>Camelineae</taxon>
        <taxon>Arabidopsis</taxon>
    </lineage>
</organism>
<feature type="transmembrane region" description="Helical" evidence="1">
    <location>
        <begin position="304"/>
        <end position="323"/>
    </location>
</feature>
<dbReference type="AlphaFoldDB" id="D7KMT9"/>
<evidence type="ECO:0000313" key="2">
    <source>
        <dbReference type="EMBL" id="EFH67497.1"/>
    </source>
</evidence>
<keyword evidence="1" id="KW-0812">Transmembrane</keyword>
<proteinExistence type="predicted"/>
<dbReference type="EMBL" id="GL348713">
    <property type="protein sequence ID" value="EFH67497.1"/>
    <property type="molecule type" value="Genomic_DNA"/>
</dbReference>
<accession>D7KMT9</accession>
<dbReference type="HOGENOM" id="CLU_061660_0_0_1"/>
<dbReference type="Gramene" id="scaffold_104093.1">
    <property type="protein sequence ID" value="scaffold_104093.1"/>
    <property type="gene ID" value="scaffold_104093.1"/>
</dbReference>